<sequence length="344" mass="37091">MALNSDASLEGLVRQADEGRKQLLDAGGRQGSKADFDALVALYGQAREAVAREGLLSLNEDVDDVATAALPYLLLDFRVGEVQQRSPVESLGQRKAALLSSRAAYERFLDLVSLHGLVTGAYGKLLERYRDDAAGFALVPARADAAAQRQGKIAASRAQRHLEAKLEALRADAAFAERADDELVREVNLTAVSSAVHAAFDALDSINREMALLAMAPPDGPEARPSPDSRLDAPFAAAAPRRAGGPLLSRTGKPLQPFTLLPSRADMARAVFRPGHNLPTMSIDDYLAEEHRRSNVVQGGTEPPPPAPDDDDMDAMDRQTYKARQWDDFKDDNPRGSGNTLNMG</sequence>
<dbReference type="InterPro" id="IPR007304">
    <property type="entry name" value="TAP46-like"/>
</dbReference>
<dbReference type="EMBL" id="NJET01000129">
    <property type="protein sequence ID" value="PHH60777.1"/>
    <property type="molecule type" value="Genomic_DNA"/>
</dbReference>
<evidence type="ECO:0008006" key="5">
    <source>
        <dbReference type="Google" id="ProtNLM"/>
    </source>
</evidence>
<proteinExistence type="predicted"/>
<name>A0A2C5XWE5_9HYPO</name>
<dbReference type="OrthoDB" id="10261753at2759"/>
<organism evidence="3 4">
    <name type="scientific">Ophiocordyceps australis</name>
    <dbReference type="NCBI Taxonomy" id="1399860"/>
    <lineage>
        <taxon>Eukaryota</taxon>
        <taxon>Fungi</taxon>
        <taxon>Dikarya</taxon>
        <taxon>Ascomycota</taxon>
        <taxon>Pezizomycotina</taxon>
        <taxon>Sordariomycetes</taxon>
        <taxon>Hypocreomycetidae</taxon>
        <taxon>Hypocreales</taxon>
        <taxon>Ophiocordycipitaceae</taxon>
        <taxon>Ophiocordyceps</taxon>
    </lineage>
</organism>
<evidence type="ECO:0000313" key="4">
    <source>
        <dbReference type="Proteomes" id="UP000226192"/>
    </source>
</evidence>
<dbReference type="Gene3D" id="1.25.40.540">
    <property type="entry name" value="TAP42-like family"/>
    <property type="match status" value="1"/>
</dbReference>
<dbReference type="Proteomes" id="UP000226192">
    <property type="component" value="Unassembled WGS sequence"/>
</dbReference>
<dbReference type="GO" id="GO:0051721">
    <property type="term" value="F:protein phosphatase 2A binding"/>
    <property type="evidence" value="ECO:0007669"/>
    <property type="project" value="TreeGrafter"/>
</dbReference>
<feature type="compositionally biased region" description="Basic and acidic residues" evidence="2">
    <location>
        <begin position="315"/>
        <end position="334"/>
    </location>
</feature>
<evidence type="ECO:0000256" key="2">
    <source>
        <dbReference type="SAM" id="MobiDB-lite"/>
    </source>
</evidence>
<dbReference type="PANTHER" id="PTHR10933">
    <property type="entry name" value="IMMUNOGLOBULIN-BINDING PROTEIN 1"/>
    <property type="match status" value="1"/>
</dbReference>
<keyword evidence="1" id="KW-0175">Coiled coil</keyword>
<dbReference type="InterPro" id="IPR038511">
    <property type="entry name" value="TAP42/TAP46-like_sf"/>
</dbReference>
<dbReference type="STRING" id="1399860.A0A2C5XWE5"/>
<dbReference type="GO" id="GO:0035303">
    <property type="term" value="P:regulation of dephosphorylation"/>
    <property type="evidence" value="ECO:0007669"/>
    <property type="project" value="TreeGrafter"/>
</dbReference>
<dbReference type="GO" id="GO:0005829">
    <property type="term" value="C:cytosol"/>
    <property type="evidence" value="ECO:0007669"/>
    <property type="project" value="TreeGrafter"/>
</dbReference>
<comment type="caution">
    <text evidence="3">The sequence shown here is derived from an EMBL/GenBank/DDBJ whole genome shotgun (WGS) entry which is preliminary data.</text>
</comment>
<feature type="coiled-coil region" evidence="1">
    <location>
        <begin position="159"/>
        <end position="186"/>
    </location>
</feature>
<dbReference type="AlphaFoldDB" id="A0A2C5XWE5"/>
<protein>
    <recommendedName>
        <fullName evidence="5">TAP42-like protein</fullName>
    </recommendedName>
</protein>
<dbReference type="Pfam" id="PF04177">
    <property type="entry name" value="TAP42"/>
    <property type="match status" value="1"/>
</dbReference>
<gene>
    <name evidence="3" type="ORF">CDD81_1174</name>
</gene>
<accession>A0A2C5XWE5</accession>
<evidence type="ECO:0000256" key="1">
    <source>
        <dbReference type="SAM" id="Coils"/>
    </source>
</evidence>
<dbReference type="PANTHER" id="PTHR10933:SF9">
    <property type="entry name" value="IMMUNOGLOBULIN-BINDING PROTEIN 1"/>
    <property type="match status" value="1"/>
</dbReference>
<feature type="region of interest" description="Disordered" evidence="2">
    <location>
        <begin position="293"/>
        <end position="344"/>
    </location>
</feature>
<reference evidence="3 4" key="1">
    <citation type="submission" date="2017-06" db="EMBL/GenBank/DDBJ databases">
        <title>Ant-infecting Ophiocordyceps genomes reveal a high diversity of potential behavioral manipulation genes and a possible major role for enterotoxins.</title>
        <authorList>
            <person name="De Bekker C."/>
            <person name="Evans H.C."/>
            <person name="Brachmann A."/>
            <person name="Hughes D.P."/>
        </authorList>
    </citation>
    <scope>NUCLEOTIDE SEQUENCE [LARGE SCALE GENOMIC DNA]</scope>
    <source>
        <strain evidence="3 4">Map64</strain>
    </source>
</reference>
<keyword evidence="4" id="KW-1185">Reference proteome</keyword>
<dbReference type="GO" id="GO:0009966">
    <property type="term" value="P:regulation of signal transduction"/>
    <property type="evidence" value="ECO:0007669"/>
    <property type="project" value="InterPro"/>
</dbReference>
<evidence type="ECO:0000313" key="3">
    <source>
        <dbReference type="EMBL" id="PHH60777.1"/>
    </source>
</evidence>